<dbReference type="InterPro" id="IPR050168">
    <property type="entry name" value="AAA_ATPase_domain"/>
</dbReference>
<evidence type="ECO:0000256" key="4">
    <source>
        <dbReference type="PROSITE-ProRule" id="PRU00339"/>
    </source>
</evidence>
<dbReference type="InterPro" id="IPR019734">
    <property type="entry name" value="TPR_rpt"/>
</dbReference>
<keyword evidence="6" id="KW-0378">Hydrolase</keyword>
<name>A0A517SRN7_9BACT</name>
<dbReference type="FunFam" id="3.40.50.300:FF:001025">
    <property type="entry name" value="ATPase family, AAA domain-containing 2B"/>
    <property type="match status" value="1"/>
</dbReference>
<gene>
    <name evidence="6" type="primary">ftsH_1</name>
    <name evidence="6" type="ORF">SV7mr_12920</name>
</gene>
<evidence type="ECO:0000256" key="1">
    <source>
        <dbReference type="ARBA" id="ARBA00022741"/>
    </source>
</evidence>
<keyword evidence="4" id="KW-0802">TPR repeat</keyword>
<dbReference type="Pfam" id="PF17862">
    <property type="entry name" value="AAA_lid_3"/>
    <property type="match status" value="1"/>
</dbReference>
<accession>A0A517SRN7</accession>
<proteinExistence type="predicted"/>
<dbReference type="InterPro" id="IPR027417">
    <property type="entry name" value="P-loop_NTPase"/>
</dbReference>
<dbReference type="PANTHER" id="PTHR23077">
    <property type="entry name" value="AAA-FAMILY ATPASE"/>
    <property type="match status" value="1"/>
</dbReference>
<evidence type="ECO:0000313" key="7">
    <source>
        <dbReference type="Proteomes" id="UP000315003"/>
    </source>
</evidence>
<protein>
    <submittedName>
        <fullName evidence="6">ATP-dependent zinc metalloprotease FtsH</fullName>
        <ecNumber evidence="6">3.4.24.-</ecNumber>
    </submittedName>
</protein>
<dbReference type="AlphaFoldDB" id="A0A517SRN7"/>
<keyword evidence="1" id="KW-0547">Nucleotide-binding</keyword>
<dbReference type="InterPro" id="IPR003593">
    <property type="entry name" value="AAA+_ATPase"/>
</dbReference>
<keyword evidence="6" id="KW-0482">Metalloprotease</keyword>
<dbReference type="Pfam" id="PF14559">
    <property type="entry name" value="TPR_19"/>
    <property type="match status" value="1"/>
</dbReference>
<evidence type="ECO:0000256" key="2">
    <source>
        <dbReference type="ARBA" id="ARBA00022840"/>
    </source>
</evidence>
<keyword evidence="7" id="KW-1185">Reference proteome</keyword>
<dbReference type="OrthoDB" id="9809379at2"/>
<feature type="domain" description="AAA+ ATPase" evidence="5">
    <location>
        <begin position="216"/>
        <end position="353"/>
    </location>
</feature>
<evidence type="ECO:0000256" key="3">
    <source>
        <dbReference type="ARBA" id="ARBA00023054"/>
    </source>
</evidence>
<dbReference type="GO" id="GO:0005524">
    <property type="term" value="F:ATP binding"/>
    <property type="evidence" value="ECO:0007669"/>
    <property type="project" value="UniProtKB-KW"/>
</dbReference>
<dbReference type="EC" id="3.4.24.-" evidence="6"/>
<dbReference type="SMART" id="SM00382">
    <property type="entry name" value="AAA"/>
    <property type="match status" value="1"/>
</dbReference>
<evidence type="ECO:0000259" key="5">
    <source>
        <dbReference type="SMART" id="SM00382"/>
    </source>
</evidence>
<sequence length="461" mass="50639">MTDPNQIALNALRQAVEMAPGNIELVDHLAKTLVQLRHFDQAVDVYRDGLSHSAGNLTLQLGLADAYRLSQRHSHALAIMETIIESGQANAEAHLLYCKVLQSEGEHRQAIDHYKKAVDTDPDLADPALESLLGLTFEPDDQQEAPRPMRAGWSQGGEMMEELGEGEEEDSIVELEKPGIKFDDVGGMNQVKEDIRVKIIYPLQHADMFAAYGKKVGGGILMYGPPGCGKTMLARATAGEVEANFISVGISDVLDMWMGNSEKNLAKLFQKARSNQPCVMFFDEVDALGASRSDMRRSAGRHLINQFLSELDGVQADNEGVLFLAATNAPWHLDSAFRRPGRFERIVFVPPPDKEARVEIFKIALIGKPTEKINFEKLAAKTDDFSGADITAVINSAVEAKLHEAVKTGLPKPITTGDLMAAIKSNRPSTGEWFSTARNHALYSNEGGAYDPILDYLKIKR</sequence>
<dbReference type="SUPFAM" id="SSF48452">
    <property type="entry name" value="TPR-like"/>
    <property type="match status" value="1"/>
</dbReference>
<dbReference type="PANTHER" id="PTHR23077:SF171">
    <property type="entry name" value="NUCLEAR VALOSIN-CONTAINING PROTEIN-LIKE"/>
    <property type="match status" value="1"/>
</dbReference>
<keyword evidence="6" id="KW-0645">Protease</keyword>
<reference evidence="6 7" key="1">
    <citation type="submission" date="2019-02" db="EMBL/GenBank/DDBJ databases">
        <title>Deep-cultivation of Planctomycetes and their phenomic and genomic characterization uncovers novel biology.</title>
        <authorList>
            <person name="Wiegand S."/>
            <person name="Jogler M."/>
            <person name="Boedeker C."/>
            <person name="Pinto D."/>
            <person name="Vollmers J."/>
            <person name="Rivas-Marin E."/>
            <person name="Kohn T."/>
            <person name="Peeters S.H."/>
            <person name="Heuer A."/>
            <person name="Rast P."/>
            <person name="Oberbeckmann S."/>
            <person name="Bunk B."/>
            <person name="Jeske O."/>
            <person name="Meyerdierks A."/>
            <person name="Storesund J.E."/>
            <person name="Kallscheuer N."/>
            <person name="Luecker S."/>
            <person name="Lage O.M."/>
            <person name="Pohl T."/>
            <person name="Merkel B.J."/>
            <person name="Hornburger P."/>
            <person name="Mueller R.-W."/>
            <person name="Bruemmer F."/>
            <person name="Labrenz M."/>
            <person name="Spormann A.M."/>
            <person name="Op den Camp H."/>
            <person name="Overmann J."/>
            <person name="Amann R."/>
            <person name="Jetten M.S.M."/>
            <person name="Mascher T."/>
            <person name="Medema M.H."/>
            <person name="Devos D.P."/>
            <person name="Kaster A.-K."/>
            <person name="Ovreas L."/>
            <person name="Rohde M."/>
            <person name="Galperin M.Y."/>
            <person name="Jogler C."/>
        </authorList>
    </citation>
    <scope>NUCLEOTIDE SEQUENCE [LARGE SCALE GENOMIC DNA]</scope>
    <source>
        <strain evidence="6 7">SV_7m_r</strain>
    </source>
</reference>
<dbReference type="Proteomes" id="UP000315003">
    <property type="component" value="Chromosome"/>
</dbReference>
<dbReference type="PROSITE" id="PS50005">
    <property type="entry name" value="TPR"/>
    <property type="match status" value="1"/>
</dbReference>
<dbReference type="EMBL" id="CP036272">
    <property type="protein sequence ID" value="QDT58791.1"/>
    <property type="molecule type" value="Genomic_DNA"/>
</dbReference>
<feature type="repeat" description="TPR" evidence="4">
    <location>
        <begin position="91"/>
        <end position="124"/>
    </location>
</feature>
<dbReference type="Pfam" id="PF00004">
    <property type="entry name" value="AAA"/>
    <property type="match status" value="1"/>
</dbReference>
<dbReference type="InterPro" id="IPR041569">
    <property type="entry name" value="AAA_lid_3"/>
</dbReference>
<dbReference type="GO" id="GO:0016887">
    <property type="term" value="F:ATP hydrolysis activity"/>
    <property type="evidence" value="ECO:0007669"/>
    <property type="project" value="InterPro"/>
</dbReference>
<organism evidence="6 7">
    <name type="scientific">Stieleria bergensis</name>
    <dbReference type="NCBI Taxonomy" id="2528025"/>
    <lineage>
        <taxon>Bacteria</taxon>
        <taxon>Pseudomonadati</taxon>
        <taxon>Planctomycetota</taxon>
        <taxon>Planctomycetia</taxon>
        <taxon>Pirellulales</taxon>
        <taxon>Pirellulaceae</taxon>
        <taxon>Stieleria</taxon>
    </lineage>
</organism>
<dbReference type="Gene3D" id="3.40.50.300">
    <property type="entry name" value="P-loop containing nucleotide triphosphate hydrolases"/>
    <property type="match status" value="1"/>
</dbReference>
<keyword evidence="3" id="KW-0175">Coiled coil</keyword>
<evidence type="ECO:0000313" key="6">
    <source>
        <dbReference type="EMBL" id="QDT58791.1"/>
    </source>
</evidence>
<dbReference type="RefSeq" id="WP_145270186.1">
    <property type="nucleotide sequence ID" value="NZ_CP036272.1"/>
</dbReference>
<dbReference type="InterPro" id="IPR011990">
    <property type="entry name" value="TPR-like_helical_dom_sf"/>
</dbReference>
<dbReference type="GO" id="GO:0006508">
    <property type="term" value="P:proteolysis"/>
    <property type="evidence" value="ECO:0007669"/>
    <property type="project" value="UniProtKB-KW"/>
</dbReference>
<dbReference type="SUPFAM" id="SSF52540">
    <property type="entry name" value="P-loop containing nucleoside triphosphate hydrolases"/>
    <property type="match status" value="1"/>
</dbReference>
<dbReference type="GO" id="GO:0008237">
    <property type="term" value="F:metallopeptidase activity"/>
    <property type="evidence" value="ECO:0007669"/>
    <property type="project" value="UniProtKB-KW"/>
</dbReference>
<keyword evidence="2" id="KW-0067">ATP-binding</keyword>
<dbReference type="Gene3D" id="1.10.8.60">
    <property type="match status" value="1"/>
</dbReference>
<dbReference type="Gene3D" id="1.25.40.10">
    <property type="entry name" value="Tetratricopeptide repeat domain"/>
    <property type="match status" value="1"/>
</dbReference>
<dbReference type="InterPro" id="IPR003959">
    <property type="entry name" value="ATPase_AAA_core"/>
</dbReference>